<dbReference type="InterPro" id="IPR001128">
    <property type="entry name" value="Cyt_P450"/>
</dbReference>
<dbReference type="OrthoDB" id="2789670at2759"/>
<dbReference type="SUPFAM" id="SSF48264">
    <property type="entry name" value="Cytochrome P450"/>
    <property type="match status" value="1"/>
</dbReference>
<keyword evidence="7 9" id="KW-0408">Iron</keyword>
<comment type="cofactor">
    <cofactor evidence="1 9">
        <name>heme</name>
        <dbReference type="ChEBI" id="CHEBI:30413"/>
    </cofactor>
</comment>
<reference evidence="11 12" key="1">
    <citation type="journal article" date="2016" name="Mol. Biol. Evol.">
        <title>Comparative Genomics of Early-Diverging Mushroom-Forming Fungi Provides Insights into the Origins of Lignocellulose Decay Capabilities.</title>
        <authorList>
            <person name="Nagy L.G."/>
            <person name="Riley R."/>
            <person name="Tritt A."/>
            <person name="Adam C."/>
            <person name="Daum C."/>
            <person name="Floudas D."/>
            <person name="Sun H."/>
            <person name="Yadav J.S."/>
            <person name="Pangilinan J."/>
            <person name="Larsson K.H."/>
            <person name="Matsuura K."/>
            <person name="Barry K."/>
            <person name="Labutti K."/>
            <person name="Kuo R."/>
            <person name="Ohm R.A."/>
            <person name="Bhattacharya S.S."/>
            <person name="Shirouzu T."/>
            <person name="Yoshinaga Y."/>
            <person name="Martin F.M."/>
            <person name="Grigoriev I.V."/>
            <person name="Hibbett D.S."/>
        </authorList>
    </citation>
    <scope>NUCLEOTIDE SEQUENCE [LARGE SCALE GENOMIC DNA]</scope>
    <source>
        <strain evidence="11 12">HHB12733</strain>
    </source>
</reference>
<dbReference type="STRING" id="1353952.A0A165GL43"/>
<keyword evidence="5 9" id="KW-0479">Metal-binding</keyword>
<dbReference type="PANTHER" id="PTHR46300">
    <property type="entry name" value="P450, PUTATIVE (EUROFUNG)-RELATED-RELATED"/>
    <property type="match status" value="1"/>
</dbReference>
<comment type="similarity">
    <text evidence="3">Belongs to the cytochrome P450 family.</text>
</comment>
<evidence type="ECO:0000256" key="2">
    <source>
        <dbReference type="ARBA" id="ARBA00005179"/>
    </source>
</evidence>
<dbReference type="InParanoid" id="A0A165GL43"/>
<keyword evidence="10" id="KW-0812">Transmembrane</keyword>
<dbReference type="GO" id="GO:0005506">
    <property type="term" value="F:iron ion binding"/>
    <property type="evidence" value="ECO:0007669"/>
    <property type="project" value="InterPro"/>
</dbReference>
<feature type="transmembrane region" description="Helical" evidence="10">
    <location>
        <begin position="6"/>
        <end position="24"/>
    </location>
</feature>
<feature type="binding site" description="axial binding residue" evidence="9">
    <location>
        <position position="441"/>
    </location>
    <ligand>
        <name>heme</name>
        <dbReference type="ChEBI" id="CHEBI:30413"/>
    </ligand>
    <ligandPart>
        <name>Fe</name>
        <dbReference type="ChEBI" id="CHEBI:18248"/>
    </ligandPart>
</feature>
<evidence type="ECO:0000313" key="12">
    <source>
        <dbReference type="Proteomes" id="UP000076842"/>
    </source>
</evidence>
<dbReference type="Gene3D" id="1.10.630.10">
    <property type="entry name" value="Cytochrome P450"/>
    <property type="match status" value="1"/>
</dbReference>
<dbReference type="InterPro" id="IPR036396">
    <property type="entry name" value="Cyt_P450_sf"/>
</dbReference>
<accession>A0A165GL43</accession>
<keyword evidence="4 9" id="KW-0349">Heme</keyword>
<keyword evidence="10" id="KW-0472">Membrane</keyword>
<dbReference type="AlphaFoldDB" id="A0A165GL43"/>
<dbReference type="InterPro" id="IPR002401">
    <property type="entry name" value="Cyt_P450_E_grp-I"/>
</dbReference>
<keyword evidence="6" id="KW-0560">Oxidoreductase</keyword>
<dbReference type="Proteomes" id="UP000076842">
    <property type="component" value="Unassembled WGS sequence"/>
</dbReference>
<evidence type="ECO:0000256" key="3">
    <source>
        <dbReference type="ARBA" id="ARBA00010617"/>
    </source>
</evidence>
<evidence type="ECO:0000256" key="6">
    <source>
        <dbReference type="ARBA" id="ARBA00023002"/>
    </source>
</evidence>
<dbReference type="GO" id="GO:0004497">
    <property type="term" value="F:monooxygenase activity"/>
    <property type="evidence" value="ECO:0007669"/>
    <property type="project" value="UniProtKB-KW"/>
</dbReference>
<keyword evidence="10" id="KW-1133">Transmembrane helix</keyword>
<keyword evidence="8" id="KW-0503">Monooxygenase</keyword>
<dbReference type="PRINTS" id="PR00463">
    <property type="entry name" value="EP450I"/>
</dbReference>
<evidence type="ECO:0000256" key="10">
    <source>
        <dbReference type="SAM" id="Phobius"/>
    </source>
</evidence>
<proteinExistence type="inferred from homology"/>
<comment type="pathway">
    <text evidence="2">Secondary metabolite biosynthesis.</text>
</comment>
<dbReference type="GO" id="GO:0020037">
    <property type="term" value="F:heme binding"/>
    <property type="evidence" value="ECO:0007669"/>
    <property type="project" value="InterPro"/>
</dbReference>
<evidence type="ECO:0000256" key="8">
    <source>
        <dbReference type="ARBA" id="ARBA00023033"/>
    </source>
</evidence>
<dbReference type="GO" id="GO:0016705">
    <property type="term" value="F:oxidoreductase activity, acting on paired donors, with incorporation or reduction of molecular oxygen"/>
    <property type="evidence" value="ECO:0007669"/>
    <property type="project" value="InterPro"/>
</dbReference>
<evidence type="ECO:0000256" key="5">
    <source>
        <dbReference type="ARBA" id="ARBA00022723"/>
    </source>
</evidence>
<name>A0A165GL43_9BASI</name>
<dbReference type="Pfam" id="PF00067">
    <property type="entry name" value="p450"/>
    <property type="match status" value="1"/>
</dbReference>
<evidence type="ECO:0000256" key="9">
    <source>
        <dbReference type="PIRSR" id="PIRSR602401-1"/>
    </source>
</evidence>
<gene>
    <name evidence="11" type="ORF">CALCODRAFT_433091</name>
</gene>
<evidence type="ECO:0000256" key="1">
    <source>
        <dbReference type="ARBA" id="ARBA00001971"/>
    </source>
</evidence>
<dbReference type="CDD" id="cd11065">
    <property type="entry name" value="CYP64-like"/>
    <property type="match status" value="1"/>
</dbReference>
<organism evidence="11 12">
    <name type="scientific">Calocera cornea HHB12733</name>
    <dbReference type="NCBI Taxonomy" id="1353952"/>
    <lineage>
        <taxon>Eukaryota</taxon>
        <taxon>Fungi</taxon>
        <taxon>Dikarya</taxon>
        <taxon>Basidiomycota</taxon>
        <taxon>Agaricomycotina</taxon>
        <taxon>Dacrymycetes</taxon>
        <taxon>Dacrymycetales</taxon>
        <taxon>Dacrymycetaceae</taxon>
        <taxon>Calocera</taxon>
    </lineage>
</organism>
<evidence type="ECO:0000256" key="4">
    <source>
        <dbReference type="ARBA" id="ARBA00022617"/>
    </source>
</evidence>
<dbReference type="InterPro" id="IPR050364">
    <property type="entry name" value="Cytochrome_P450_fung"/>
</dbReference>
<evidence type="ECO:0000256" key="7">
    <source>
        <dbReference type="ARBA" id="ARBA00023004"/>
    </source>
</evidence>
<dbReference type="PANTHER" id="PTHR46300:SF7">
    <property type="entry name" value="P450, PUTATIVE (EUROFUNG)-RELATED"/>
    <property type="match status" value="1"/>
</dbReference>
<protein>
    <submittedName>
        <fullName evidence="11">Cytochrome P450</fullName>
    </submittedName>
</protein>
<keyword evidence="12" id="KW-1185">Reference proteome</keyword>
<evidence type="ECO:0000313" key="11">
    <source>
        <dbReference type="EMBL" id="KZT58207.1"/>
    </source>
</evidence>
<dbReference type="EMBL" id="KV423954">
    <property type="protein sequence ID" value="KZT58207.1"/>
    <property type="molecule type" value="Genomic_DNA"/>
</dbReference>
<sequence length="515" mass="58343">MTSILISPGSAAVTIVLSALIVLYRTCFSRKLRHPPGPRGKWLIGNVHDVPKEQRWRTYASWKSLYGPIIHLNFLGTHVVVLSDPKTVTDLLEKRANIYSDRPLTTMNSQLVDRKRTPFFVPFADPRFGTYRRILHDTLGPRPMREIWPIQEQEVKAFLRNLLVDPEKVDVHIRRYSSVIMKVAYGYDIQPKGDPFVAAVEEAFINGYIITTPGRWLVDSIPILRFIPEWFPGADFQKKARYYREQMKSAYKAPLDWVKAQMASGVARSSFVSKQLSSQEGDTKTADYEDIVLNAAGSMFVGAADTTVSAMVSFFYIMTTHPEVQRRAQAELDKVVGHDRLPTMEDRASLPYINCVLKEIFRWCPPGPLSLPHTVTRDDVYEGYDIPAGTVIQGNIWALMHDETMYPDPFTFDPDRYTSTNGRAPQEDPTRWVWGFGRRVCPGTCQHLADAMLYITIVSTLAIFNISKAVDKHGQVIEPALEFTTGTTSRVKPFRCRIVPRPECEGLISHIAADG</sequence>